<dbReference type="GO" id="GO:0005654">
    <property type="term" value="C:nucleoplasm"/>
    <property type="evidence" value="ECO:0007669"/>
    <property type="project" value="TreeGrafter"/>
</dbReference>
<organism evidence="3 4">
    <name type="scientific">Paralvinella palmiformis</name>
    <dbReference type="NCBI Taxonomy" id="53620"/>
    <lineage>
        <taxon>Eukaryota</taxon>
        <taxon>Metazoa</taxon>
        <taxon>Spiralia</taxon>
        <taxon>Lophotrochozoa</taxon>
        <taxon>Annelida</taxon>
        <taxon>Polychaeta</taxon>
        <taxon>Sedentaria</taxon>
        <taxon>Canalipalpata</taxon>
        <taxon>Terebellida</taxon>
        <taxon>Terebelliformia</taxon>
        <taxon>Alvinellidae</taxon>
        <taxon>Paralvinella</taxon>
    </lineage>
</organism>
<dbReference type="InterPro" id="IPR022188">
    <property type="entry name" value="TASOR_DUF3715"/>
</dbReference>
<accession>A0AAD9NDM3</accession>
<feature type="region of interest" description="Disordered" evidence="1">
    <location>
        <begin position="2587"/>
        <end position="2620"/>
    </location>
</feature>
<feature type="compositionally biased region" description="Basic residues" evidence="1">
    <location>
        <begin position="2758"/>
        <end position="2769"/>
    </location>
</feature>
<feature type="region of interest" description="Disordered" evidence="1">
    <location>
        <begin position="1702"/>
        <end position="1769"/>
    </location>
</feature>
<feature type="region of interest" description="Disordered" evidence="1">
    <location>
        <begin position="2738"/>
        <end position="2783"/>
    </location>
</feature>
<evidence type="ECO:0000313" key="4">
    <source>
        <dbReference type="Proteomes" id="UP001208570"/>
    </source>
</evidence>
<reference evidence="3" key="1">
    <citation type="journal article" date="2023" name="Mol. Biol. Evol.">
        <title>Third-Generation Sequencing Reveals the Adaptive Role of the Epigenome in Three Deep-Sea Polychaetes.</title>
        <authorList>
            <person name="Perez M."/>
            <person name="Aroh O."/>
            <person name="Sun Y."/>
            <person name="Lan Y."/>
            <person name="Juniper S.K."/>
            <person name="Young C.R."/>
            <person name="Angers B."/>
            <person name="Qian P.Y."/>
        </authorList>
    </citation>
    <scope>NUCLEOTIDE SEQUENCE</scope>
    <source>
        <strain evidence="3">P08H-3</strain>
    </source>
</reference>
<proteinExistence type="predicted"/>
<feature type="compositionally biased region" description="Basic residues" evidence="1">
    <location>
        <begin position="2602"/>
        <end position="2615"/>
    </location>
</feature>
<feature type="non-terminal residue" evidence="3">
    <location>
        <position position="1"/>
    </location>
</feature>
<feature type="region of interest" description="Disordered" evidence="1">
    <location>
        <begin position="1804"/>
        <end position="1825"/>
    </location>
</feature>
<keyword evidence="4" id="KW-1185">Reference proteome</keyword>
<feature type="compositionally biased region" description="Basic and acidic residues" evidence="1">
    <location>
        <begin position="994"/>
        <end position="1008"/>
    </location>
</feature>
<comment type="caution">
    <text evidence="3">The sequence shown here is derived from an EMBL/GenBank/DDBJ whole genome shotgun (WGS) entry which is preliminary data.</text>
</comment>
<dbReference type="PANTHER" id="PTHR16207">
    <property type="entry name" value="SET DOMAIN-CONTAINING PROTEIN"/>
    <property type="match status" value="1"/>
</dbReference>
<feature type="region of interest" description="Disordered" evidence="1">
    <location>
        <begin position="469"/>
        <end position="492"/>
    </location>
</feature>
<feature type="compositionally biased region" description="Polar residues" evidence="1">
    <location>
        <begin position="1547"/>
        <end position="1560"/>
    </location>
</feature>
<sequence length="2783" mass="313105">NVQYMDVPPNDGRYGTVLHIIRNSFLDPHYQPSWVIHSLQTVKNLKLFQLYKAKSDELKLGGRDVTEYDMFTCYKTVDLIKNILEHGLQTRQSSFNFLGNSQKGVNLCKHADIQLKAAENTGQEECYLIIYKVMLGKALPVYPSPDNQQLAPTENFDSHVSSLGVDRTIPLGQQAIRSQVFCYEYLNGQLSSCPRHVLPYVVVCYKRPTHSVTVPPSMGIPFQTQRPVIQPPPPPLVQMAPAPQASSVPGIYQQHPNNDVTKLPPFQPRLPPRNPFRTQNFQIPPCPPQPYQTDLRTQYPGGQGIQAASTCQTLPSMNISSGGRMVPGVPLSIHQPTTGMRLPYISPQPLMDPGNHLSFSQPNQHHFQDRVSLNSHHQQPAPENFTMFHSSTRVPALHTGMSIPLQLPTSEIKENNVQSSVSQRERREITGMRLPIVIQPEEPAVQSLVEQLPRGSQEVHMHLPSMMATEPPAQCQSTSGIKNVRRPDSPLDIKPDISKIQLNLSKTKPAHSEIISINEDLPNKMTVEKTFGSVRILPSGNEPDQHSCDTAVLLPTNNGQNSLKTLDVVNPNQVSLPSVESGTLSRGENASNIGKVNSVSKSQQLTLTDDFAIQIATKGITKASTDVHYHDLGSHPKVLLDDQNCDQKASRCAIIKKLHLMKQAVSETKVIGDETLPDLVEIDSETPDYNLGGNRLNNKMPAAVESGAERCVMGKMRKRKFQEIVAKLKRSKPTPLMTKRMKIRNLQHKRRTLGVIPFARYPVLQENTIFQFCHNGSIKMFYDQSKEEVQKEKILEVAKPEVMRVVFDKRLSQLDFDLLLKGIGENPVEFEIEGSKHYFSAGLSVVSDLPKPACCNETNRTASPVSRDDAVIDIETLMSEEQHVNDNQVMTSEVQDVWETVIRDDKFQPKVVVKDIRSSSDWDTFISKERETNSSSDEIGSLTLQISRVESLHDSVSQEGDISTEDELQQSSPEMKQGNDNKVHMENSVFPETSRSREAEVNARRQTEHLNISDLDEPDDTPNNKPSAQTEIRTVWCREPGDGFLSMETGKNTLKESSAMNDDCSKATEKIAGSVSFSKGNCKSLELPLERVVVNKQYSDSSSNSPVIDVAQLESWGTQLSLLRDLKKHDSSEKSSIVLSKLSQVRKELGRVDCAVTDRDDDHSTLDLFIDENDVNAENIVRSSKATESYVHRTDEWRENRNRSKDVTMVRSFGPCSSKYSHLLHKQRCRAPSRLFRCSRSRNKRVKDSYCKTEKRRHQSTKRSLSRHGGFRSSKKKISKSEPLSHSLTRHRIHGARVDSTRLSADGDSYVKAPTIRERSKSNSVEGNHLSETKENVGKLKARRNSEGCSVTKHTKKKDSNCDSDVVNAEFKSAKKDDSLSELKDSLKKTEVGRLDIAEQTVEPGLCSDKVKQIEDSNIEAPVEVTSSAEYLKIHTETEQRGTEKEMGEVNEKWVETCERLFLGRSGKEGSPLFDGYRNLSESSAAADPSEWLNKLIRINTKRKDTNSSTPVKELSVKRDEANGEERDNSIADGLAGERFLSKPLLNTSTKDSASSQSKESVPLSADTCTMDRSDFNMSREELTNLVSRALTILKPADALVTTTEKSQSQLDNAGSGQNRLSAKYIRRKRKSISTSCALDSCESSVPAKLWGSKSLEEMHQNVNCQEPVVFSLPKYQANNTQALVLTNTSPESELRVCSSQEVDVLRSPNAQRSTPNMDPSVQSRDPRLRRLSLSPRAESGSDLENVFRSPVPTDSPARESPAVSTVDVDNTIKPKNRISKLWEASLSAPKALGNESVALRELKVKEKRTEPGPIRRKSSSDRLERKLSVDERYANYSPWKRKLHLLHIPECVCYQNLEQQSDSKDPRLSRKRVVHNSEFGKRATKHCRSIPLEQIKKATQNRIHSSGDTKGISNVAVEDNKRNLTSKRDKPDDDPQRANITALNKSDNGECLTDGETVKPSLPSHSSSIDCPALKGSTPKASKAAVAWTSILTQTQIPIDDIGVCCAAARSAMEEVWQLGTDEYQSLNEEMTYLMNKRIQTIEDSLMFSDPTKGLDQQRRLKLIASSDISDSVIKELQIEEEMRVIKEKNHQMRQQLDDTLKSKSLPDSAIKDLRFQIDIRDIKYEKYNKDLEDLGRFYKSSVVEVLPDMFRLNQEKNKFISSEGNMLFLVSPLKEVDCKRLLGLVEEIKEYTKVIENPSSACEDQEHARFRLGWLHGERKETLCQLCLNMYRSKQVLLQRFLDKLSWCKSRNRRLEMYISVLKNVQRLDNGVWAVRTTNICGEQRMVQNVKYCDEDMPDNEIAGSRVVSNTYETVDSFRLLHNTCLQSRITTHDMIKDDNHWTVEKTSLLTDAERNEELTKGPSENSPRQILGAGQQSSEAYSESINQVDHQIKEFQVGAPEEKEDEGSQINNKKAKVEAIETSTLPFKSEVRDNANTNDNECGDVMDCKLEHNTSSLAVGVNCAECGDKNDEYASEQPFTVHEEREPNAMVSEINNRNTESSTKDSSTNAPLVSQHQEQPGSRDSCESEIKHVKTYASGGSETCADEVDQRRKKSDTDFKGKGERTAPCDDCNEHGELRDFEGAVGVNDNNHSSSVRQHSNRHRRRRKRKQRNASGAACTNSLINASTLVAKAKMFKKSAASVDPLQRTDARFDVGTTSYVSNMDTELEEHRRSGNRQHPFGVREPRLTNRYEGNEISRNKNFDLNRYQNDDSVAHYPGRPPSWYLHRSGSFTGEKSPEYPYQQHPMTTRPFPYRSHHGFKGRRKASAYYQRSSPASGFR</sequence>
<evidence type="ECO:0000259" key="2">
    <source>
        <dbReference type="Pfam" id="PF12509"/>
    </source>
</evidence>
<dbReference type="EMBL" id="JAODUP010000081">
    <property type="protein sequence ID" value="KAK2163344.1"/>
    <property type="molecule type" value="Genomic_DNA"/>
</dbReference>
<gene>
    <name evidence="3" type="ORF">LSH36_81g03013</name>
</gene>
<feature type="compositionally biased region" description="Polar residues" evidence="1">
    <location>
        <begin position="2773"/>
        <end position="2783"/>
    </location>
</feature>
<feature type="domain" description="TASOR pseudo-PARP" evidence="2">
    <location>
        <begin position="69"/>
        <end position="199"/>
    </location>
</feature>
<feature type="compositionally biased region" description="Basic and acidic residues" evidence="1">
    <location>
        <begin position="1515"/>
        <end position="1530"/>
    </location>
</feature>
<feature type="region of interest" description="Disordered" evidence="1">
    <location>
        <begin position="2355"/>
        <end position="2385"/>
    </location>
</feature>
<feature type="compositionally biased region" description="Polar residues" evidence="1">
    <location>
        <begin position="1021"/>
        <end position="1032"/>
    </location>
</feature>
<dbReference type="InterPro" id="IPR046432">
    <property type="entry name" value="TASOR"/>
</dbReference>
<feature type="compositionally biased region" description="Polar residues" evidence="1">
    <location>
        <begin position="2365"/>
        <end position="2385"/>
    </location>
</feature>
<feature type="region of interest" description="Disordered" evidence="1">
    <location>
        <begin position="1249"/>
        <end position="1301"/>
    </location>
</feature>
<dbReference type="PANTHER" id="PTHR16207:SF11">
    <property type="entry name" value="SET DOMAIN-CONTAINING PROTEIN"/>
    <property type="match status" value="1"/>
</dbReference>
<feature type="compositionally biased region" description="Basic residues" evidence="1">
    <location>
        <begin position="1254"/>
        <end position="1278"/>
    </location>
</feature>
<feature type="region of interest" description="Disordered" evidence="1">
    <location>
        <begin position="1547"/>
        <end position="1567"/>
    </location>
</feature>
<evidence type="ECO:0000313" key="3">
    <source>
        <dbReference type="EMBL" id="KAK2163344.1"/>
    </source>
</evidence>
<feature type="compositionally biased region" description="Basic and acidic residues" evidence="1">
    <location>
        <begin position="2558"/>
        <end position="2572"/>
    </location>
</feature>
<feature type="compositionally biased region" description="Basic and acidic residues" evidence="1">
    <location>
        <begin position="1919"/>
        <end position="1937"/>
    </location>
</feature>
<dbReference type="Gene3D" id="3.90.228.10">
    <property type="match status" value="1"/>
</dbReference>
<feature type="region of interest" description="Disordered" evidence="1">
    <location>
        <begin position="1861"/>
        <end position="1976"/>
    </location>
</feature>
<protein>
    <recommendedName>
        <fullName evidence="2">TASOR pseudo-PARP domain-containing protein</fullName>
    </recommendedName>
</protein>
<evidence type="ECO:0000256" key="1">
    <source>
        <dbReference type="SAM" id="MobiDB-lite"/>
    </source>
</evidence>
<feature type="region of interest" description="Disordered" evidence="1">
    <location>
        <begin position="952"/>
        <end position="1032"/>
    </location>
</feature>
<feature type="compositionally biased region" description="Polar residues" evidence="1">
    <location>
        <begin position="952"/>
        <end position="961"/>
    </location>
</feature>
<feature type="compositionally biased region" description="Polar residues" evidence="1">
    <location>
        <begin position="2499"/>
        <end position="2525"/>
    </location>
</feature>
<dbReference type="GO" id="GO:0045814">
    <property type="term" value="P:negative regulation of gene expression, epigenetic"/>
    <property type="evidence" value="ECO:0007669"/>
    <property type="project" value="InterPro"/>
</dbReference>
<feature type="region of interest" description="Disordered" evidence="1">
    <location>
        <begin position="1504"/>
        <end position="1534"/>
    </location>
</feature>
<dbReference type="Pfam" id="PF12509">
    <property type="entry name" value="DUF3715"/>
    <property type="match status" value="1"/>
</dbReference>
<feature type="region of interest" description="Disordered" evidence="1">
    <location>
        <begin position="1333"/>
        <end position="1361"/>
    </location>
</feature>
<name>A0AAD9NDM3_9ANNE</name>
<feature type="compositionally biased region" description="Polar residues" evidence="1">
    <location>
        <begin position="1898"/>
        <end position="1913"/>
    </location>
</feature>
<feature type="region of interest" description="Disordered" evidence="1">
    <location>
        <begin position="2499"/>
        <end position="2572"/>
    </location>
</feature>
<dbReference type="Proteomes" id="UP001208570">
    <property type="component" value="Unassembled WGS sequence"/>
</dbReference>
<feature type="compositionally biased region" description="Polar residues" evidence="1">
    <location>
        <begin position="1709"/>
        <end position="1723"/>
    </location>
</feature>